<organism evidence="1 2">
    <name type="scientific">Pocillopora damicornis</name>
    <name type="common">Cauliflower coral</name>
    <name type="synonym">Millepora damicornis</name>
    <dbReference type="NCBI Taxonomy" id="46731"/>
    <lineage>
        <taxon>Eukaryota</taxon>
        <taxon>Metazoa</taxon>
        <taxon>Cnidaria</taxon>
        <taxon>Anthozoa</taxon>
        <taxon>Hexacorallia</taxon>
        <taxon>Scleractinia</taxon>
        <taxon>Astrocoeniina</taxon>
        <taxon>Pocilloporidae</taxon>
        <taxon>Pocillopora</taxon>
    </lineage>
</organism>
<evidence type="ECO:0000313" key="1">
    <source>
        <dbReference type="EMBL" id="RMX48792.1"/>
    </source>
</evidence>
<evidence type="ECO:0000313" key="2">
    <source>
        <dbReference type="Proteomes" id="UP000275408"/>
    </source>
</evidence>
<name>A0A3M6U533_POCDA</name>
<comment type="caution">
    <text evidence="1">The sequence shown here is derived from an EMBL/GenBank/DDBJ whole genome shotgun (WGS) entry which is preliminary data.</text>
</comment>
<dbReference type="EMBL" id="RCHS01002239">
    <property type="protein sequence ID" value="RMX48792.1"/>
    <property type="molecule type" value="Genomic_DNA"/>
</dbReference>
<protein>
    <submittedName>
        <fullName evidence="1">Uncharacterized protein</fullName>
    </submittedName>
</protein>
<gene>
    <name evidence="1" type="ORF">pdam_00001570</name>
</gene>
<reference evidence="1 2" key="1">
    <citation type="journal article" date="2018" name="Sci. Rep.">
        <title>Comparative analysis of the Pocillopora damicornis genome highlights role of immune system in coral evolution.</title>
        <authorList>
            <person name="Cunning R."/>
            <person name="Bay R.A."/>
            <person name="Gillette P."/>
            <person name="Baker A.C."/>
            <person name="Traylor-Knowles N."/>
        </authorList>
    </citation>
    <scope>NUCLEOTIDE SEQUENCE [LARGE SCALE GENOMIC DNA]</scope>
    <source>
        <strain evidence="1">RSMAS</strain>
        <tissue evidence="1">Whole animal</tissue>
    </source>
</reference>
<dbReference type="AlphaFoldDB" id="A0A3M6U533"/>
<accession>A0A3M6U533</accession>
<sequence length="137" mass="15634">MQDPQQRRQTRETLNIYARSSIPISKFTMQVSQNNAEKISKNKKVPINSQDKERHLCGETNTTAQAQETQNDSTATLCSGFFISKRVLAEGANKLTQEEIAMLEFDIFKPLDFNEILFNRMKSGDYQGRIIANLSEL</sequence>
<keyword evidence="2" id="KW-1185">Reference proteome</keyword>
<dbReference type="Proteomes" id="UP000275408">
    <property type="component" value="Unassembled WGS sequence"/>
</dbReference>
<proteinExistence type="predicted"/>